<comment type="caution">
    <text evidence="1">The sequence shown here is derived from an EMBL/GenBank/DDBJ whole genome shotgun (WGS) entry which is preliminary data.</text>
</comment>
<dbReference type="AlphaFoldDB" id="A0A645A1E0"/>
<name>A0A645A1E0_9ZZZZ</name>
<reference evidence="1" key="1">
    <citation type="submission" date="2019-08" db="EMBL/GenBank/DDBJ databases">
        <authorList>
            <person name="Kucharzyk K."/>
            <person name="Murdoch R.W."/>
            <person name="Higgins S."/>
            <person name="Loffler F."/>
        </authorList>
    </citation>
    <scope>NUCLEOTIDE SEQUENCE</scope>
</reference>
<proteinExistence type="predicted"/>
<sequence length="232" mass="24932">MRRDFETVFAGIAAAGDEQVGTVPVELASRHEHQLFYAGDQARQHGGSLGALQRQQTALGHGDLFAAVADAFDDVRNVAHLAGTVDDHEDVLATVEEHQVIDDAAIVIEQQAVALLAFCQADHIHRHQGFEGSCGVGTHQAQLAHVRDIEQTGCLARVVVLCHQPGGVLHGHGVAGKRHHAGAELDVQCVQGRGEQGRSGRGRGHVVQTPRQMIRATHFACRSRLCPAVRFT</sequence>
<organism evidence="1">
    <name type="scientific">bioreactor metagenome</name>
    <dbReference type="NCBI Taxonomy" id="1076179"/>
    <lineage>
        <taxon>unclassified sequences</taxon>
        <taxon>metagenomes</taxon>
        <taxon>ecological metagenomes</taxon>
    </lineage>
</organism>
<gene>
    <name evidence="1" type="ORF">SDC9_93717</name>
</gene>
<accession>A0A645A1E0</accession>
<evidence type="ECO:0000313" key="1">
    <source>
        <dbReference type="EMBL" id="MPM47009.1"/>
    </source>
</evidence>
<protein>
    <submittedName>
        <fullName evidence="1">Uncharacterized protein</fullName>
    </submittedName>
</protein>
<dbReference type="EMBL" id="VSSQ01011508">
    <property type="protein sequence ID" value="MPM47009.1"/>
    <property type="molecule type" value="Genomic_DNA"/>
</dbReference>